<dbReference type="GO" id="GO:0008289">
    <property type="term" value="F:lipid binding"/>
    <property type="evidence" value="ECO:0007669"/>
    <property type="project" value="UniProtKB-KW"/>
</dbReference>
<evidence type="ECO:0000256" key="3">
    <source>
        <dbReference type="ARBA" id="ARBA00022688"/>
    </source>
</evidence>
<keyword evidence="3" id="KW-0831">Ubiquinone biosynthesis</keyword>
<dbReference type="GO" id="GO:0006744">
    <property type="term" value="P:ubiquinone biosynthetic process"/>
    <property type="evidence" value="ECO:0007669"/>
    <property type="project" value="UniProtKB-KW"/>
</dbReference>
<evidence type="ECO:0000256" key="1">
    <source>
        <dbReference type="ARBA" id="ARBA00004749"/>
    </source>
</evidence>
<proteinExistence type="inferred from homology"/>
<evidence type="ECO:0000313" key="8">
    <source>
        <dbReference type="EMBL" id="MBB6249978.1"/>
    </source>
</evidence>
<organism evidence="8 9">
    <name type="scientific">Nitrospirillum iridis</name>
    <dbReference type="NCBI Taxonomy" id="765888"/>
    <lineage>
        <taxon>Bacteria</taxon>
        <taxon>Pseudomonadati</taxon>
        <taxon>Pseudomonadota</taxon>
        <taxon>Alphaproteobacteria</taxon>
        <taxon>Rhodospirillales</taxon>
        <taxon>Azospirillaceae</taxon>
        <taxon>Nitrospirillum</taxon>
    </lineage>
</organism>
<dbReference type="AlphaFoldDB" id="A0A7X0ATW4"/>
<dbReference type="InterPro" id="IPR012762">
    <property type="entry name" value="Ubiq_biosynth_COQ9"/>
</dbReference>
<dbReference type="Gene3D" id="1.10.357.10">
    <property type="entry name" value="Tetracycline Repressor, domain 2"/>
    <property type="match status" value="1"/>
</dbReference>
<dbReference type="InterPro" id="IPR013718">
    <property type="entry name" value="COQ9_C"/>
</dbReference>
<keyword evidence="9" id="KW-1185">Reference proteome</keyword>
<evidence type="ECO:0000256" key="6">
    <source>
        <dbReference type="ARBA" id="ARBA00058104"/>
    </source>
</evidence>
<evidence type="ECO:0000313" key="9">
    <source>
        <dbReference type="Proteomes" id="UP000539175"/>
    </source>
</evidence>
<feature type="domain" description="COQ9 C-terminal" evidence="7">
    <location>
        <begin position="134"/>
        <end position="203"/>
    </location>
</feature>
<name>A0A7X0ATW4_9PROT</name>
<evidence type="ECO:0000259" key="7">
    <source>
        <dbReference type="Pfam" id="PF08511"/>
    </source>
</evidence>
<reference evidence="8 9" key="1">
    <citation type="submission" date="2020-08" db="EMBL/GenBank/DDBJ databases">
        <title>Genomic Encyclopedia of Type Strains, Phase IV (KMG-IV): sequencing the most valuable type-strain genomes for metagenomic binning, comparative biology and taxonomic classification.</title>
        <authorList>
            <person name="Goeker M."/>
        </authorList>
    </citation>
    <scope>NUCLEOTIDE SEQUENCE [LARGE SCALE GENOMIC DNA]</scope>
    <source>
        <strain evidence="8 9">DSM 22198</strain>
    </source>
</reference>
<evidence type="ECO:0000256" key="2">
    <source>
        <dbReference type="ARBA" id="ARBA00010766"/>
    </source>
</evidence>
<keyword evidence="8" id="KW-0830">Ubiquinone</keyword>
<gene>
    <name evidence="8" type="ORF">FHS74_000511</name>
</gene>
<comment type="function">
    <text evidence="6">Membrane-associated protein that warps the membrane surface to access and bind aromatic isoprenes with high specificity, including ubiquinone (CoQ) isoprene intermediates and presents them directly to COQ7, therefore facilitating the COQ7-mediated hydroxylase step. Participates in the biosynthesis of coenzyme Q, also named ubiquinone, an essential lipid-soluble electron transporter for aerobic cellular respiration.</text>
</comment>
<dbReference type="NCBIfam" id="TIGR02396">
    <property type="entry name" value="diverge_rpsU"/>
    <property type="match status" value="1"/>
</dbReference>
<evidence type="ECO:0000256" key="5">
    <source>
        <dbReference type="ARBA" id="ARBA00023121"/>
    </source>
</evidence>
<dbReference type="Pfam" id="PF08511">
    <property type="entry name" value="COQ9"/>
    <property type="match status" value="1"/>
</dbReference>
<comment type="similarity">
    <text evidence="2">Belongs to the COQ9 family.</text>
</comment>
<protein>
    <submittedName>
        <fullName evidence="8">Ubiquinone biosynthesis protein COQ9</fullName>
    </submittedName>
</protein>
<dbReference type="EMBL" id="JACIIZ010000001">
    <property type="protein sequence ID" value="MBB6249978.1"/>
    <property type="molecule type" value="Genomic_DNA"/>
</dbReference>
<accession>A0A7X0ATW4</accession>
<dbReference type="Proteomes" id="UP000539175">
    <property type="component" value="Unassembled WGS sequence"/>
</dbReference>
<comment type="pathway">
    <text evidence="1">Cofactor biosynthesis; ubiquinone biosynthesis.</text>
</comment>
<dbReference type="PANTHER" id="PTHR21427:SF19">
    <property type="entry name" value="UBIQUINONE BIOSYNTHESIS PROTEIN COQ9, MITOCHONDRIAL"/>
    <property type="match status" value="1"/>
</dbReference>
<dbReference type="PANTHER" id="PTHR21427">
    <property type="entry name" value="UBIQUINONE BIOSYNTHESIS PROTEIN COQ9, MITOCHONDRIAL"/>
    <property type="match status" value="1"/>
</dbReference>
<sequence length="238" mass="25855">MVAAAPPSDSIPDSPPIPDARLGLRDRLMLAVLPHVAFDGWSVVALRQGAADAGMDDAQVAALFPGGVADVVAQLSDWADRTMMVRLAGRDLSAMKVRARVALAVRVRLEVLAPWSEAVQRATSFLAMPTQMALGARLLYRTVDAVWYAAGDQSTDFNYYTKRALLAGVQTATVLYWLSDRSTEHADTWAFLDRRIENVMALGKGLATLSLPKAASLKGLASLMPSPLRFSRHLRQRP</sequence>
<keyword evidence="4" id="KW-0809">Transit peptide</keyword>
<dbReference type="RefSeq" id="WP_184797114.1">
    <property type="nucleotide sequence ID" value="NZ_JACIIZ010000001.1"/>
</dbReference>
<comment type="caution">
    <text evidence="8">The sequence shown here is derived from an EMBL/GenBank/DDBJ whole genome shotgun (WGS) entry which is preliminary data.</text>
</comment>
<keyword evidence="5" id="KW-0446">Lipid-binding</keyword>
<evidence type="ECO:0000256" key="4">
    <source>
        <dbReference type="ARBA" id="ARBA00022946"/>
    </source>
</evidence>